<dbReference type="SUPFAM" id="SSF53067">
    <property type="entry name" value="Actin-like ATPase domain"/>
    <property type="match status" value="1"/>
</dbReference>
<gene>
    <name evidence="6" type="ORF">Cvel_24683</name>
</gene>
<evidence type="ECO:0000256" key="2">
    <source>
        <dbReference type="ARBA" id="ARBA00022679"/>
    </source>
</evidence>
<dbReference type="GO" id="GO:0004856">
    <property type="term" value="F:D-xylulokinase activity"/>
    <property type="evidence" value="ECO:0007669"/>
    <property type="project" value="TreeGrafter"/>
</dbReference>
<dbReference type="InterPro" id="IPR018484">
    <property type="entry name" value="FGGY_N"/>
</dbReference>
<dbReference type="Pfam" id="PF00370">
    <property type="entry name" value="FGGY_N"/>
    <property type="match status" value="1"/>
</dbReference>
<evidence type="ECO:0000256" key="4">
    <source>
        <dbReference type="SAM" id="MobiDB-lite"/>
    </source>
</evidence>
<reference evidence="6" key="1">
    <citation type="submission" date="2014-11" db="EMBL/GenBank/DDBJ databases">
        <authorList>
            <person name="Otto D Thomas"/>
            <person name="Naeem Raeece"/>
        </authorList>
    </citation>
    <scope>NUCLEOTIDE SEQUENCE</scope>
</reference>
<keyword evidence="2" id="KW-0808">Transferase</keyword>
<dbReference type="EMBL" id="CDMZ01001880">
    <property type="protein sequence ID" value="CEM38814.1"/>
    <property type="molecule type" value="Genomic_DNA"/>
</dbReference>
<accession>A0A0G4H552</accession>
<keyword evidence="3" id="KW-0418">Kinase</keyword>
<protein>
    <recommendedName>
        <fullName evidence="5">Carbohydrate kinase FGGY N-terminal domain-containing protein</fullName>
    </recommendedName>
</protein>
<feature type="non-terminal residue" evidence="6">
    <location>
        <position position="275"/>
    </location>
</feature>
<feature type="domain" description="Carbohydrate kinase FGGY N-terminal" evidence="5">
    <location>
        <begin position="154"/>
        <end position="259"/>
    </location>
</feature>
<dbReference type="InterPro" id="IPR043129">
    <property type="entry name" value="ATPase_NBD"/>
</dbReference>
<evidence type="ECO:0000256" key="1">
    <source>
        <dbReference type="ARBA" id="ARBA00009156"/>
    </source>
</evidence>
<name>A0A0G4H552_9ALVE</name>
<organism evidence="6">
    <name type="scientific">Chromera velia CCMP2878</name>
    <dbReference type="NCBI Taxonomy" id="1169474"/>
    <lineage>
        <taxon>Eukaryota</taxon>
        <taxon>Sar</taxon>
        <taxon>Alveolata</taxon>
        <taxon>Colpodellida</taxon>
        <taxon>Chromeraceae</taxon>
        <taxon>Chromera</taxon>
    </lineage>
</organism>
<feature type="region of interest" description="Disordered" evidence="4">
    <location>
        <begin position="116"/>
        <end position="135"/>
    </location>
</feature>
<dbReference type="GO" id="GO:0005997">
    <property type="term" value="P:xylulose metabolic process"/>
    <property type="evidence" value="ECO:0007669"/>
    <property type="project" value="TreeGrafter"/>
</dbReference>
<proteinExistence type="inferred from homology"/>
<dbReference type="PANTHER" id="PTHR10196:SF57">
    <property type="entry name" value="XYLULOSE KINASE"/>
    <property type="match status" value="1"/>
</dbReference>
<evidence type="ECO:0000259" key="5">
    <source>
        <dbReference type="Pfam" id="PF00370"/>
    </source>
</evidence>
<dbReference type="PANTHER" id="PTHR10196">
    <property type="entry name" value="SUGAR KINASE"/>
    <property type="match status" value="1"/>
</dbReference>
<comment type="similarity">
    <text evidence="1">Belongs to the FGGY kinase family.</text>
</comment>
<evidence type="ECO:0000313" key="6">
    <source>
        <dbReference type="EMBL" id="CEM38814.1"/>
    </source>
</evidence>
<dbReference type="AlphaFoldDB" id="A0A0G4H552"/>
<sequence>MEGTGSSLFLGIDLSTQGCKAVVLDEESFEILAESRVNFEEDLPHYNTTSGFVRLPEGRVVSPTLMWVEGLELVLKRLSQGGGLPREKFKYIKGVSASGQMHGSVYWSRKAPECLSRLQRGPSPPPSSSPAPQQKKDALVDLMEDAFSFPMSPIWMDTSTTETCRSLENFMGGSDAVSRVTGSRAYERFTVHHIVEARKRDTTKFDSDVFRVSLVSSFVVSLLCGQISPIDWSDASGMNLMDLQTKMWSPEIVKWSGVKHLEELLGDPIAPWTVV</sequence>
<evidence type="ECO:0000256" key="3">
    <source>
        <dbReference type="ARBA" id="ARBA00022777"/>
    </source>
</evidence>
<dbReference type="Gene3D" id="3.30.420.40">
    <property type="match status" value="1"/>
</dbReference>
<dbReference type="GO" id="GO:0005829">
    <property type="term" value="C:cytosol"/>
    <property type="evidence" value="ECO:0007669"/>
    <property type="project" value="TreeGrafter"/>
</dbReference>